<dbReference type="GO" id="GO:0046983">
    <property type="term" value="F:protein dimerization activity"/>
    <property type="evidence" value="ECO:0007669"/>
    <property type="project" value="InterPro"/>
</dbReference>
<organism evidence="11 12">
    <name type="scientific">Persicobacter diffluens</name>
    <dbReference type="NCBI Taxonomy" id="981"/>
    <lineage>
        <taxon>Bacteria</taxon>
        <taxon>Pseudomonadati</taxon>
        <taxon>Bacteroidota</taxon>
        <taxon>Cytophagia</taxon>
        <taxon>Cytophagales</taxon>
        <taxon>Persicobacteraceae</taxon>
        <taxon>Persicobacter</taxon>
    </lineage>
</organism>
<keyword evidence="4" id="KW-0808">Transferase</keyword>
<dbReference type="GO" id="GO:0000155">
    <property type="term" value="F:phosphorelay sensor kinase activity"/>
    <property type="evidence" value="ECO:0007669"/>
    <property type="project" value="InterPro"/>
</dbReference>
<evidence type="ECO:0000256" key="4">
    <source>
        <dbReference type="ARBA" id="ARBA00022679"/>
    </source>
</evidence>
<dbReference type="EC" id="2.7.13.3" evidence="2"/>
<evidence type="ECO:0000256" key="7">
    <source>
        <dbReference type="ARBA" id="ARBA00022840"/>
    </source>
</evidence>
<proteinExistence type="predicted"/>
<evidence type="ECO:0000256" key="9">
    <source>
        <dbReference type="SAM" id="Phobius"/>
    </source>
</evidence>
<keyword evidence="8" id="KW-0902">Two-component regulatory system</keyword>
<sequence length="271" mass="30865">MDNTGKTELFTIILIVVIGMFFISSSLVVFFIIYQRRLYESKEIIQRLEKEHQKELHEHSVAAQESEQERIAKDLHDEVGAMLSTSRLYINQIIDLVNDQNTTQLAVQTKEILSNTITSVRRISQNLKPVALEKFGLHEAIISFLKPVDENEIKTKLDFQCNAKISEDQEISVFRILQELTNNTVKHAKASKIEIKIQINSSFVHLEFKDNGIGMDFNRINGKSKGLGLKSIESRISLLEGNIIFKNISPSGLMAQISFPLDTEKTLHKSH</sequence>
<keyword evidence="3" id="KW-0597">Phosphoprotein</keyword>
<dbReference type="InterPro" id="IPR005467">
    <property type="entry name" value="His_kinase_dom"/>
</dbReference>
<protein>
    <recommendedName>
        <fullName evidence="2">histidine kinase</fullName>
        <ecNumber evidence="2">2.7.13.3</ecNumber>
    </recommendedName>
</protein>
<evidence type="ECO:0000256" key="3">
    <source>
        <dbReference type="ARBA" id="ARBA00022553"/>
    </source>
</evidence>
<reference evidence="11 12" key="1">
    <citation type="submission" date="2021-12" db="EMBL/GenBank/DDBJ databases">
        <title>Genome sequencing of bacteria with rrn-lacking chromosome and rrn-plasmid.</title>
        <authorList>
            <person name="Anda M."/>
            <person name="Iwasaki W."/>
        </authorList>
    </citation>
    <scope>NUCLEOTIDE SEQUENCE [LARGE SCALE GENOMIC DNA]</scope>
    <source>
        <strain evidence="11 12">NBRC 15940</strain>
    </source>
</reference>
<evidence type="ECO:0000259" key="10">
    <source>
        <dbReference type="PROSITE" id="PS50109"/>
    </source>
</evidence>
<keyword evidence="9" id="KW-0812">Transmembrane</keyword>
<dbReference type="Gene3D" id="3.30.565.10">
    <property type="entry name" value="Histidine kinase-like ATPase, C-terminal domain"/>
    <property type="match status" value="1"/>
</dbReference>
<dbReference type="InterPro" id="IPR011712">
    <property type="entry name" value="Sig_transdc_His_kin_sub3_dim/P"/>
</dbReference>
<dbReference type="RefSeq" id="WP_338236921.1">
    <property type="nucleotide sequence ID" value="NZ_BQKE01000001.1"/>
</dbReference>
<dbReference type="PANTHER" id="PTHR24421:SF10">
    <property type="entry name" value="NITRATE_NITRITE SENSOR PROTEIN NARQ"/>
    <property type="match status" value="1"/>
</dbReference>
<evidence type="ECO:0000256" key="5">
    <source>
        <dbReference type="ARBA" id="ARBA00022741"/>
    </source>
</evidence>
<dbReference type="AlphaFoldDB" id="A0AAN4VWF9"/>
<dbReference type="GO" id="GO:0016020">
    <property type="term" value="C:membrane"/>
    <property type="evidence" value="ECO:0007669"/>
    <property type="project" value="InterPro"/>
</dbReference>
<dbReference type="SUPFAM" id="SSF55874">
    <property type="entry name" value="ATPase domain of HSP90 chaperone/DNA topoisomerase II/histidine kinase"/>
    <property type="match status" value="1"/>
</dbReference>
<gene>
    <name evidence="11" type="ORF">PEDI_19160</name>
</gene>
<evidence type="ECO:0000256" key="8">
    <source>
        <dbReference type="ARBA" id="ARBA00023012"/>
    </source>
</evidence>
<dbReference type="PANTHER" id="PTHR24421">
    <property type="entry name" value="NITRATE/NITRITE SENSOR PROTEIN NARX-RELATED"/>
    <property type="match status" value="1"/>
</dbReference>
<feature type="domain" description="Histidine kinase" evidence="10">
    <location>
        <begin position="70"/>
        <end position="263"/>
    </location>
</feature>
<dbReference type="SMART" id="SM00387">
    <property type="entry name" value="HATPase_c"/>
    <property type="match status" value="1"/>
</dbReference>
<dbReference type="Gene3D" id="1.20.5.1930">
    <property type="match status" value="1"/>
</dbReference>
<dbReference type="EMBL" id="BQKE01000001">
    <property type="protein sequence ID" value="GJM61364.1"/>
    <property type="molecule type" value="Genomic_DNA"/>
</dbReference>
<dbReference type="PROSITE" id="PS50109">
    <property type="entry name" value="HIS_KIN"/>
    <property type="match status" value="1"/>
</dbReference>
<dbReference type="GO" id="GO:0005524">
    <property type="term" value="F:ATP binding"/>
    <property type="evidence" value="ECO:0007669"/>
    <property type="project" value="UniProtKB-KW"/>
</dbReference>
<accession>A0AAN4VWF9</accession>
<dbReference type="Pfam" id="PF02518">
    <property type="entry name" value="HATPase_c"/>
    <property type="match status" value="1"/>
</dbReference>
<keyword evidence="7" id="KW-0067">ATP-binding</keyword>
<dbReference type="CDD" id="cd16917">
    <property type="entry name" value="HATPase_UhpB-NarQ-NarX-like"/>
    <property type="match status" value="1"/>
</dbReference>
<dbReference type="Pfam" id="PF07730">
    <property type="entry name" value="HisKA_3"/>
    <property type="match status" value="1"/>
</dbReference>
<comment type="catalytic activity">
    <reaction evidence="1">
        <text>ATP + protein L-histidine = ADP + protein N-phospho-L-histidine.</text>
        <dbReference type="EC" id="2.7.13.3"/>
    </reaction>
</comment>
<name>A0AAN4VWF9_9BACT</name>
<keyword evidence="12" id="KW-1185">Reference proteome</keyword>
<dbReference type="InterPro" id="IPR036890">
    <property type="entry name" value="HATPase_C_sf"/>
</dbReference>
<keyword evidence="9" id="KW-1133">Transmembrane helix</keyword>
<dbReference type="InterPro" id="IPR050482">
    <property type="entry name" value="Sensor_HK_TwoCompSys"/>
</dbReference>
<evidence type="ECO:0000256" key="6">
    <source>
        <dbReference type="ARBA" id="ARBA00022777"/>
    </source>
</evidence>
<feature type="transmembrane region" description="Helical" evidence="9">
    <location>
        <begin position="12"/>
        <end position="34"/>
    </location>
</feature>
<keyword evidence="6" id="KW-0418">Kinase</keyword>
<dbReference type="Proteomes" id="UP001310022">
    <property type="component" value="Unassembled WGS sequence"/>
</dbReference>
<dbReference type="InterPro" id="IPR003594">
    <property type="entry name" value="HATPase_dom"/>
</dbReference>
<keyword evidence="9" id="KW-0472">Membrane</keyword>
<keyword evidence="5" id="KW-0547">Nucleotide-binding</keyword>
<comment type="caution">
    <text evidence="11">The sequence shown here is derived from an EMBL/GenBank/DDBJ whole genome shotgun (WGS) entry which is preliminary data.</text>
</comment>
<evidence type="ECO:0000313" key="12">
    <source>
        <dbReference type="Proteomes" id="UP001310022"/>
    </source>
</evidence>
<evidence type="ECO:0000256" key="2">
    <source>
        <dbReference type="ARBA" id="ARBA00012438"/>
    </source>
</evidence>
<evidence type="ECO:0000256" key="1">
    <source>
        <dbReference type="ARBA" id="ARBA00000085"/>
    </source>
</evidence>
<evidence type="ECO:0000313" key="11">
    <source>
        <dbReference type="EMBL" id="GJM61364.1"/>
    </source>
</evidence>